<gene>
    <name evidence="2" type="ORF">BM221_001720</name>
</gene>
<evidence type="ECO:0000256" key="1">
    <source>
        <dbReference type="SAM" id="MobiDB-lite"/>
    </source>
</evidence>
<comment type="caution">
    <text evidence="2">The sequence shown here is derived from an EMBL/GenBank/DDBJ whole genome shotgun (WGS) entry which is preliminary data.</text>
</comment>
<organism evidence="2 3">
    <name type="scientific">Beauveria bassiana</name>
    <name type="common">White muscardine disease fungus</name>
    <name type="synonym">Tritirachium shiotae</name>
    <dbReference type="NCBI Taxonomy" id="176275"/>
    <lineage>
        <taxon>Eukaryota</taxon>
        <taxon>Fungi</taxon>
        <taxon>Dikarya</taxon>
        <taxon>Ascomycota</taxon>
        <taxon>Pezizomycotina</taxon>
        <taxon>Sordariomycetes</taxon>
        <taxon>Hypocreomycetidae</taxon>
        <taxon>Hypocreales</taxon>
        <taxon>Cordycipitaceae</taxon>
        <taxon>Beauveria</taxon>
    </lineage>
</organism>
<protein>
    <submittedName>
        <fullName evidence="2">Uncharacterized protein</fullName>
    </submittedName>
</protein>
<proteinExistence type="predicted"/>
<dbReference type="Proteomes" id="UP000235728">
    <property type="component" value="Unassembled WGS sequence"/>
</dbReference>
<evidence type="ECO:0000313" key="3">
    <source>
        <dbReference type="Proteomes" id="UP000235728"/>
    </source>
</evidence>
<sequence length="74" mass="8383">MCKRHHTQKQAIPVPRNKGKIGTMTTEKRNVEDVSEQKIDNGAQKCCAPSAKRKRRIPQGGKPKCKNKRRRSSA</sequence>
<name>A0A2N6NWI9_BEABA</name>
<feature type="compositionally biased region" description="Basic residues" evidence="1">
    <location>
        <begin position="51"/>
        <end position="74"/>
    </location>
</feature>
<reference evidence="2 3" key="1">
    <citation type="journal article" date="2016" name="Appl. Microbiol. Biotechnol.">
        <title>Characterization of T-DNA insertion mutants with decreased virulence in the entomopathogenic fungus Beauveria bassiana JEF-007.</title>
        <authorList>
            <person name="Kim S."/>
            <person name="Lee S.J."/>
            <person name="Nai Y.S."/>
            <person name="Yu J.S."/>
            <person name="Lee M.R."/>
            <person name="Yang Y.T."/>
            <person name="Kim J.S."/>
        </authorList>
    </citation>
    <scope>NUCLEOTIDE SEQUENCE [LARGE SCALE GENOMIC DNA]</scope>
    <source>
        <strain evidence="2 3">JEF-007</strain>
    </source>
</reference>
<evidence type="ECO:0000313" key="2">
    <source>
        <dbReference type="EMBL" id="PMB71627.1"/>
    </source>
</evidence>
<feature type="compositionally biased region" description="Basic and acidic residues" evidence="1">
    <location>
        <begin position="26"/>
        <end position="39"/>
    </location>
</feature>
<dbReference type="AlphaFoldDB" id="A0A2N6NWI9"/>
<feature type="region of interest" description="Disordered" evidence="1">
    <location>
        <begin position="1"/>
        <end position="74"/>
    </location>
</feature>
<dbReference type="EMBL" id="MRVG01000002">
    <property type="protein sequence ID" value="PMB71627.1"/>
    <property type="molecule type" value="Genomic_DNA"/>
</dbReference>
<accession>A0A2N6NWI9</accession>